<dbReference type="EC" id="3.6.4.13" evidence="11"/>
<dbReference type="RefSeq" id="WP_288183581.1">
    <property type="nucleotide sequence ID" value="NZ_LT608335.1"/>
</dbReference>
<evidence type="ECO:0000313" key="11">
    <source>
        <dbReference type="EMBL" id="SCM79683.1"/>
    </source>
</evidence>
<dbReference type="InterPro" id="IPR014014">
    <property type="entry name" value="RNA_helicase_DEAD_Q_motif"/>
</dbReference>
<dbReference type="InterPro" id="IPR027417">
    <property type="entry name" value="P-loop_NTPase"/>
</dbReference>
<dbReference type="PROSITE" id="PS51195">
    <property type="entry name" value="Q_MOTIF"/>
    <property type="match status" value="1"/>
</dbReference>
<accession>A0A212LQ69</accession>
<evidence type="ECO:0000256" key="6">
    <source>
        <dbReference type="RuleBase" id="RU000492"/>
    </source>
</evidence>
<evidence type="ECO:0000256" key="7">
    <source>
        <dbReference type="SAM" id="MobiDB-lite"/>
    </source>
</evidence>
<dbReference type="InterPro" id="IPR001650">
    <property type="entry name" value="Helicase_C-like"/>
</dbReference>
<dbReference type="PROSITE" id="PS00039">
    <property type="entry name" value="DEAD_ATP_HELICASE"/>
    <property type="match status" value="1"/>
</dbReference>
<dbReference type="InterPro" id="IPR011545">
    <property type="entry name" value="DEAD/DEAH_box_helicase_dom"/>
</dbReference>
<dbReference type="GO" id="GO:0016787">
    <property type="term" value="F:hydrolase activity"/>
    <property type="evidence" value="ECO:0007669"/>
    <property type="project" value="UniProtKB-KW"/>
</dbReference>
<name>A0A212LQ69_9FIRM</name>
<keyword evidence="3 6" id="KW-0347">Helicase</keyword>
<dbReference type="Pfam" id="PF00270">
    <property type="entry name" value="DEAD"/>
    <property type="match status" value="1"/>
</dbReference>
<evidence type="ECO:0000256" key="3">
    <source>
        <dbReference type="ARBA" id="ARBA00022806"/>
    </source>
</evidence>
<reference evidence="11" key="1">
    <citation type="submission" date="2016-08" db="EMBL/GenBank/DDBJ databases">
        <authorList>
            <person name="Seilhamer J.J."/>
        </authorList>
    </citation>
    <scope>NUCLEOTIDE SEQUENCE</scope>
    <source>
        <strain evidence="11">86</strain>
    </source>
</reference>
<evidence type="ECO:0000259" key="10">
    <source>
        <dbReference type="PROSITE" id="PS51195"/>
    </source>
</evidence>
<dbReference type="AlphaFoldDB" id="A0A212LQ69"/>
<proteinExistence type="inferred from homology"/>
<evidence type="ECO:0000256" key="5">
    <source>
        <dbReference type="PROSITE-ProRule" id="PRU00552"/>
    </source>
</evidence>
<sequence>MENTFAQLGLGAPLAAGLAKAGLTAPTAIQREVIPLALAGKDIIGQSPTGTGKTLAYLLPLFQKLAVDKRETQACILAPTHELAIQIQRQIEMLASHSGLPVTAAPLIGDVNIARQIEKLKDKPHIITGSSGRILELIQKKKINTQTIKTIILDEADRLLDDKNVDSIKAVVKTTQKDRQLLAFSATITPVAHSRAQELMNKPQLVQVEGRAETMPDIEHVYFVSERRDKFEVLRKVIRNGNIAQALVFINKSDDVELTVDKLNYHGLTAAGIHGSFVKEDRKKAMDGFRSGRLQLLVASDLAARGLDIPGIGYVFNLDLPEDPQVYLHRAGRTGRAKSSGVVISLVSPRELPLIAKYEKTLQIEMLPKQIARGKVFDKKSGSRPKPDARKARNGITAPRGE</sequence>
<protein>
    <submittedName>
        <fullName evidence="11">DEAD-box ATP-dependent RNA helicase CshA</fullName>
        <ecNumber evidence="11">3.6.4.13</ecNumber>
    </submittedName>
</protein>
<dbReference type="GO" id="GO:0033592">
    <property type="term" value="F:RNA strand annealing activity"/>
    <property type="evidence" value="ECO:0007669"/>
    <property type="project" value="TreeGrafter"/>
</dbReference>
<feature type="domain" description="Helicase ATP-binding" evidence="8">
    <location>
        <begin position="34"/>
        <end position="206"/>
    </location>
</feature>
<comment type="similarity">
    <text evidence="6">Belongs to the DEAD box helicase family.</text>
</comment>
<feature type="compositionally biased region" description="Basic and acidic residues" evidence="7">
    <location>
        <begin position="375"/>
        <end position="391"/>
    </location>
</feature>
<dbReference type="GO" id="GO:0005524">
    <property type="term" value="F:ATP binding"/>
    <property type="evidence" value="ECO:0007669"/>
    <property type="project" value="UniProtKB-KW"/>
</dbReference>
<dbReference type="Pfam" id="PF00271">
    <property type="entry name" value="Helicase_C"/>
    <property type="match status" value="1"/>
</dbReference>
<dbReference type="PROSITE" id="PS51192">
    <property type="entry name" value="HELICASE_ATP_BIND_1"/>
    <property type="match status" value="1"/>
</dbReference>
<dbReference type="GO" id="GO:0005840">
    <property type="term" value="C:ribosome"/>
    <property type="evidence" value="ECO:0007669"/>
    <property type="project" value="TreeGrafter"/>
</dbReference>
<dbReference type="Gene3D" id="3.40.50.300">
    <property type="entry name" value="P-loop containing nucleotide triphosphate hydrolases"/>
    <property type="match status" value="2"/>
</dbReference>
<evidence type="ECO:0000259" key="9">
    <source>
        <dbReference type="PROSITE" id="PS51194"/>
    </source>
</evidence>
<dbReference type="GO" id="GO:0005829">
    <property type="term" value="C:cytosol"/>
    <property type="evidence" value="ECO:0007669"/>
    <property type="project" value="TreeGrafter"/>
</dbReference>
<organism evidence="11">
    <name type="scientific">uncultured Sporomusa sp</name>
    <dbReference type="NCBI Taxonomy" id="307249"/>
    <lineage>
        <taxon>Bacteria</taxon>
        <taxon>Bacillati</taxon>
        <taxon>Bacillota</taxon>
        <taxon>Negativicutes</taxon>
        <taxon>Selenomonadales</taxon>
        <taxon>Sporomusaceae</taxon>
        <taxon>Sporomusa</taxon>
        <taxon>environmental samples</taxon>
    </lineage>
</organism>
<keyword evidence="2 6" id="KW-0378">Hydrolase</keyword>
<dbReference type="CDD" id="cd00268">
    <property type="entry name" value="DEADc"/>
    <property type="match status" value="1"/>
</dbReference>
<dbReference type="EMBL" id="FMJE01000003">
    <property type="protein sequence ID" value="SCM79683.1"/>
    <property type="molecule type" value="Genomic_DNA"/>
</dbReference>
<gene>
    <name evidence="11" type="primary">cshA</name>
    <name evidence="11" type="ORF">KL86SPO_30043</name>
</gene>
<keyword evidence="1 6" id="KW-0547">Nucleotide-binding</keyword>
<dbReference type="GO" id="GO:0009409">
    <property type="term" value="P:response to cold"/>
    <property type="evidence" value="ECO:0007669"/>
    <property type="project" value="TreeGrafter"/>
</dbReference>
<evidence type="ECO:0000259" key="8">
    <source>
        <dbReference type="PROSITE" id="PS51192"/>
    </source>
</evidence>
<dbReference type="InterPro" id="IPR050547">
    <property type="entry name" value="DEAD_box_RNA_helicases"/>
</dbReference>
<dbReference type="InterPro" id="IPR014001">
    <property type="entry name" value="Helicase_ATP-bd"/>
</dbReference>
<feature type="domain" description="DEAD-box RNA helicase Q" evidence="10">
    <location>
        <begin position="3"/>
        <end position="31"/>
    </location>
</feature>
<evidence type="ECO:0000256" key="2">
    <source>
        <dbReference type="ARBA" id="ARBA00022801"/>
    </source>
</evidence>
<dbReference type="PROSITE" id="PS51194">
    <property type="entry name" value="HELICASE_CTER"/>
    <property type="match status" value="1"/>
</dbReference>
<dbReference type="CDD" id="cd18787">
    <property type="entry name" value="SF2_C_DEAD"/>
    <property type="match status" value="1"/>
</dbReference>
<evidence type="ECO:0000256" key="4">
    <source>
        <dbReference type="ARBA" id="ARBA00022840"/>
    </source>
</evidence>
<dbReference type="GO" id="GO:0003724">
    <property type="term" value="F:RNA helicase activity"/>
    <property type="evidence" value="ECO:0007669"/>
    <property type="project" value="UniProtKB-EC"/>
</dbReference>
<dbReference type="SUPFAM" id="SSF52540">
    <property type="entry name" value="P-loop containing nucleoside triphosphate hydrolases"/>
    <property type="match status" value="1"/>
</dbReference>
<dbReference type="PANTHER" id="PTHR47963">
    <property type="entry name" value="DEAD-BOX ATP-DEPENDENT RNA HELICASE 47, MITOCHONDRIAL"/>
    <property type="match status" value="1"/>
</dbReference>
<evidence type="ECO:0000256" key="1">
    <source>
        <dbReference type="ARBA" id="ARBA00022741"/>
    </source>
</evidence>
<dbReference type="SMART" id="SM00487">
    <property type="entry name" value="DEXDc"/>
    <property type="match status" value="1"/>
</dbReference>
<dbReference type="InterPro" id="IPR000629">
    <property type="entry name" value="RNA-helicase_DEAD-box_CS"/>
</dbReference>
<dbReference type="InterPro" id="IPR044742">
    <property type="entry name" value="DEAD/DEAH_RhlB"/>
</dbReference>
<keyword evidence="4 6" id="KW-0067">ATP-binding</keyword>
<dbReference type="SMART" id="SM00490">
    <property type="entry name" value="HELICc"/>
    <property type="match status" value="1"/>
</dbReference>
<feature type="region of interest" description="Disordered" evidence="7">
    <location>
        <begin position="375"/>
        <end position="402"/>
    </location>
</feature>
<feature type="short sequence motif" description="Q motif" evidence="5">
    <location>
        <begin position="3"/>
        <end position="31"/>
    </location>
</feature>
<dbReference type="PANTHER" id="PTHR47963:SF7">
    <property type="entry name" value="ATP-DEPENDENT RNA HELICASE YFML-RELATED"/>
    <property type="match status" value="1"/>
</dbReference>
<feature type="domain" description="Helicase C-terminal" evidence="9">
    <location>
        <begin position="217"/>
        <end position="383"/>
    </location>
</feature>